<proteinExistence type="predicted"/>
<organism evidence="1 2">
    <name type="scientific">Didymodactylos carnosus</name>
    <dbReference type="NCBI Taxonomy" id="1234261"/>
    <lineage>
        <taxon>Eukaryota</taxon>
        <taxon>Metazoa</taxon>
        <taxon>Spiralia</taxon>
        <taxon>Gnathifera</taxon>
        <taxon>Rotifera</taxon>
        <taxon>Eurotatoria</taxon>
        <taxon>Bdelloidea</taxon>
        <taxon>Philodinida</taxon>
        <taxon>Philodinidae</taxon>
        <taxon>Didymodactylos</taxon>
    </lineage>
</organism>
<dbReference type="AlphaFoldDB" id="A0A8S3AC59"/>
<dbReference type="Proteomes" id="UP000681722">
    <property type="component" value="Unassembled WGS sequence"/>
</dbReference>
<comment type="caution">
    <text evidence="1">The sequence shown here is derived from an EMBL/GenBank/DDBJ whole genome shotgun (WGS) entry which is preliminary data.</text>
</comment>
<name>A0A8S3AC59_9BILA</name>
<sequence>MVKGLPVNFTITQLYSRLPNQDYSGTSYSTYYTSALSTYYGATVI</sequence>
<accession>A0A8S3AC59</accession>
<evidence type="ECO:0000313" key="2">
    <source>
        <dbReference type="Proteomes" id="UP000681722"/>
    </source>
</evidence>
<dbReference type="EMBL" id="CAJOBC010159440">
    <property type="protein sequence ID" value="CAF4694008.1"/>
    <property type="molecule type" value="Genomic_DNA"/>
</dbReference>
<evidence type="ECO:0000313" key="1">
    <source>
        <dbReference type="EMBL" id="CAF4694008.1"/>
    </source>
</evidence>
<gene>
    <name evidence="1" type="ORF">SRO942_LOCUS51292</name>
</gene>
<reference evidence="1" key="1">
    <citation type="submission" date="2021-02" db="EMBL/GenBank/DDBJ databases">
        <authorList>
            <person name="Nowell W R."/>
        </authorList>
    </citation>
    <scope>NUCLEOTIDE SEQUENCE</scope>
</reference>
<feature type="non-terminal residue" evidence="1">
    <location>
        <position position="45"/>
    </location>
</feature>
<protein>
    <submittedName>
        <fullName evidence="1">Uncharacterized protein</fullName>
    </submittedName>
</protein>